<feature type="transmembrane region" description="Helical" evidence="1">
    <location>
        <begin position="12"/>
        <end position="34"/>
    </location>
</feature>
<name>A0A5S3PID2_9RHOB</name>
<reference evidence="2 3" key="1">
    <citation type="submission" date="2019-05" db="EMBL/GenBank/DDBJ databases">
        <title>Sulfitobacter sabulilitoris sp. nov., isolated from a marine sand.</title>
        <authorList>
            <person name="Yoon J.-H."/>
        </authorList>
    </citation>
    <scope>NUCLEOTIDE SEQUENCE [LARGE SCALE GENOMIC DNA]</scope>
    <source>
        <strain evidence="2 3">HSMS-29</strain>
    </source>
</reference>
<keyword evidence="3" id="KW-1185">Reference proteome</keyword>
<protein>
    <submittedName>
        <fullName evidence="2">Uncharacterized protein</fullName>
    </submittedName>
</protein>
<keyword evidence="1" id="KW-0812">Transmembrane</keyword>
<dbReference type="AlphaFoldDB" id="A0A5S3PID2"/>
<evidence type="ECO:0000256" key="1">
    <source>
        <dbReference type="SAM" id="Phobius"/>
    </source>
</evidence>
<gene>
    <name evidence="2" type="ORF">FDT80_13210</name>
</gene>
<sequence>MTQKPKTRRHVPGWMILIALFGLVALAGWLMLGVRDITGHKSARAAAANGEPWAVVARPQPIGPAARPGAVVCNGPCAACRTGAA</sequence>
<dbReference type="EMBL" id="VANS01000003">
    <property type="protein sequence ID" value="TMM51705.1"/>
    <property type="molecule type" value="Genomic_DNA"/>
</dbReference>
<evidence type="ECO:0000313" key="3">
    <source>
        <dbReference type="Proteomes" id="UP000309550"/>
    </source>
</evidence>
<keyword evidence="1" id="KW-0472">Membrane</keyword>
<comment type="caution">
    <text evidence="2">The sequence shown here is derived from an EMBL/GenBank/DDBJ whole genome shotgun (WGS) entry which is preliminary data.</text>
</comment>
<evidence type="ECO:0000313" key="2">
    <source>
        <dbReference type="EMBL" id="TMM51705.1"/>
    </source>
</evidence>
<accession>A0A5S3PID2</accession>
<keyword evidence="1" id="KW-1133">Transmembrane helix</keyword>
<organism evidence="2 3">
    <name type="scientific">Sulfitobacter sabulilitoris</name>
    <dbReference type="NCBI Taxonomy" id="2562655"/>
    <lineage>
        <taxon>Bacteria</taxon>
        <taxon>Pseudomonadati</taxon>
        <taxon>Pseudomonadota</taxon>
        <taxon>Alphaproteobacteria</taxon>
        <taxon>Rhodobacterales</taxon>
        <taxon>Roseobacteraceae</taxon>
        <taxon>Sulfitobacter</taxon>
    </lineage>
</organism>
<dbReference type="RefSeq" id="WP_138662778.1">
    <property type="nucleotide sequence ID" value="NZ_VANS01000003.1"/>
</dbReference>
<dbReference type="Proteomes" id="UP000309550">
    <property type="component" value="Unassembled WGS sequence"/>
</dbReference>
<proteinExistence type="predicted"/>